<comment type="caution">
    <text evidence="2">The sequence shown here is derived from an EMBL/GenBank/DDBJ whole genome shotgun (WGS) entry which is preliminary data.</text>
</comment>
<name>A0ABD2IXV0_9BILA</name>
<sequence length="138" mass="15555">MRLWSTTTCPSWDRGQQRPAPQGIVVSKDLPIMGSWSIKTCHHRIVVNKTTCPSWDRGQQRPAPQGIVQRPAHHGIVVNKDLLFMRLWSTTTCPSWDRGQQRPAPHGIVVNNDLPLRGLWIVVNKTTCPHGIVVNSLQ</sequence>
<dbReference type="Proteomes" id="UP001620626">
    <property type="component" value="Unassembled WGS sequence"/>
</dbReference>
<organism evidence="2 3">
    <name type="scientific">Heterodera trifolii</name>
    <dbReference type="NCBI Taxonomy" id="157864"/>
    <lineage>
        <taxon>Eukaryota</taxon>
        <taxon>Metazoa</taxon>
        <taxon>Ecdysozoa</taxon>
        <taxon>Nematoda</taxon>
        <taxon>Chromadorea</taxon>
        <taxon>Rhabditida</taxon>
        <taxon>Tylenchina</taxon>
        <taxon>Tylenchomorpha</taxon>
        <taxon>Tylenchoidea</taxon>
        <taxon>Heteroderidae</taxon>
        <taxon>Heteroderinae</taxon>
        <taxon>Heterodera</taxon>
    </lineage>
</organism>
<dbReference type="AlphaFoldDB" id="A0ABD2IXV0"/>
<feature type="region of interest" description="Disordered" evidence="1">
    <location>
        <begin position="1"/>
        <end position="20"/>
    </location>
</feature>
<protein>
    <submittedName>
        <fullName evidence="2">Uncharacterized protein</fullName>
    </submittedName>
</protein>
<feature type="compositionally biased region" description="Polar residues" evidence="1">
    <location>
        <begin position="1"/>
        <end position="10"/>
    </location>
</feature>
<evidence type="ECO:0000313" key="2">
    <source>
        <dbReference type="EMBL" id="KAL3084739.1"/>
    </source>
</evidence>
<keyword evidence="3" id="KW-1185">Reference proteome</keyword>
<gene>
    <name evidence="2" type="ORF">niasHT_031624</name>
</gene>
<dbReference type="EMBL" id="JBICBT010001070">
    <property type="protein sequence ID" value="KAL3084739.1"/>
    <property type="molecule type" value="Genomic_DNA"/>
</dbReference>
<accession>A0ABD2IXV0</accession>
<evidence type="ECO:0000313" key="3">
    <source>
        <dbReference type="Proteomes" id="UP001620626"/>
    </source>
</evidence>
<reference evidence="2 3" key="1">
    <citation type="submission" date="2024-10" db="EMBL/GenBank/DDBJ databases">
        <authorList>
            <person name="Kim D."/>
        </authorList>
    </citation>
    <scope>NUCLEOTIDE SEQUENCE [LARGE SCALE GENOMIC DNA]</scope>
    <source>
        <strain evidence="2">BH-2024</strain>
    </source>
</reference>
<evidence type="ECO:0000256" key="1">
    <source>
        <dbReference type="SAM" id="MobiDB-lite"/>
    </source>
</evidence>
<proteinExistence type="predicted"/>